<dbReference type="InterPro" id="IPR013766">
    <property type="entry name" value="Thioredoxin_domain"/>
</dbReference>
<feature type="chain" id="PRO_5002664451" evidence="1">
    <location>
        <begin position="29"/>
        <end position="164"/>
    </location>
</feature>
<proteinExistence type="predicted"/>
<dbReference type="HOGENOM" id="CLU_042529_11_5_6"/>
<gene>
    <name evidence="3" type="ORF">KT71_19178</name>
</gene>
<dbReference type="InterPro" id="IPR036249">
    <property type="entry name" value="Thioredoxin-like_sf"/>
</dbReference>
<dbReference type="AlphaFoldDB" id="A4ACK5"/>
<dbReference type="EMBL" id="AAOA02000005">
    <property type="protein sequence ID" value="EAQ96219.2"/>
    <property type="molecule type" value="Genomic_DNA"/>
</dbReference>
<feature type="signal peptide" evidence="1">
    <location>
        <begin position="1"/>
        <end position="28"/>
    </location>
</feature>
<dbReference type="CDD" id="cd02966">
    <property type="entry name" value="TlpA_like_family"/>
    <property type="match status" value="1"/>
</dbReference>
<dbReference type="eggNOG" id="COG0526">
    <property type="taxonomic scope" value="Bacteria"/>
</dbReference>
<dbReference type="GO" id="GO:0016853">
    <property type="term" value="F:isomerase activity"/>
    <property type="evidence" value="ECO:0007669"/>
    <property type="project" value="UniProtKB-KW"/>
</dbReference>
<organism evidence="3 4">
    <name type="scientific">Congregibacter litoralis KT71</name>
    <dbReference type="NCBI Taxonomy" id="314285"/>
    <lineage>
        <taxon>Bacteria</taxon>
        <taxon>Pseudomonadati</taxon>
        <taxon>Pseudomonadota</taxon>
        <taxon>Gammaproteobacteria</taxon>
        <taxon>Cellvibrionales</taxon>
        <taxon>Halieaceae</taxon>
        <taxon>Congregibacter</taxon>
    </lineage>
</organism>
<feature type="domain" description="Thioredoxin" evidence="2">
    <location>
        <begin position="17"/>
        <end position="152"/>
    </location>
</feature>
<dbReference type="Gene3D" id="3.40.30.10">
    <property type="entry name" value="Glutaredoxin"/>
    <property type="match status" value="1"/>
</dbReference>
<dbReference type="PROSITE" id="PS51352">
    <property type="entry name" value="THIOREDOXIN_2"/>
    <property type="match status" value="1"/>
</dbReference>
<keyword evidence="1" id="KW-0732">Signal</keyword>
<dbReference type="Pfam" id="PF00578">
    <property type="entry name" value="AhpC-TSA"/>
    <property type="match status" value="1"/>
</dbReference>
<dbReference type="InterPro" id="IPR050553">
    <property type="entry name" value="Thioredoxin_ResA/DsbE_sf"/>
</dbReference>
<dbReference type="GO" id="GO:0016491">
    <property type="term" value="F:oxidoreductase activity"/>
    <property type="evidence" value="ECO:0007669"/>
    <property type="project" value="InterPro"/>
</dbReference>
<dbReference type="PANTHER" id="PTHR42852">
    <property type="entry name" value="THIOL:DISULFIDE INTERCHANGE PROTEIN DSBE"/>
    <property type="match status" value="1"/>
</dbReference>
<evidence type="ECO:0000313" key="4">
    <source>
        <dbReference type="Proteomes" id="UP000019205"/>
    </source>
</evidence>
<protein>
    <submittedName>
        <fullName evidence="3">Thiol-disulfide isomerase and thioredoxin</fullName>
    </submittedName>
</protein>
<dbReference type="PANTHER" id="PTHR42852:SF18">
    <property type="entry name" value="CHROMOSOME UNDETERMINED SCAFFOLD_47, WHOLE GENOME SHOTGUN SEQUENCE"/>
    <property type="match status" value="1"/>
</dbReference>
<evidence type="ECO:0000256" key="1">
    <source>
        <dbReference type="SAM" id="SignalP"/>
    </source>
</evidence>
<keyword evidence="4" id="KW-1185">Reference proteome</keyword>
<keyword evidence="3" id="KW-0413">Isomerase</keyword>
<dbReference type="SUPFAM" id="SSF52833">
    <property type="entry name" value="Thioredoxin-like"/>
    <property type="match status" value="1"/>
</dbReference>
<reference evidence="3 4" key="2">
    <citation type="journal article" date="2009" name="PLoS ONE">
        <title>The photosynthetic apparatus and its regulation in the aerobic gammaproteobacterium Congregibacter litoralis gen. nov., sp. nov.</title>
        <authorList>
            <person name="Spring S."/>
            <person name="Lunsdorf H."/>
            <person name="Fuchs B.M."/>
            <person name="Tindall B.J."/>
        </authorList>
    </citation>
    <scope>NUCLEOTIDE SEQUENCE [LARGE SCALE GENOMIC DNA]</scope>
    <source>
        <strain evidence="3">KT71</strain>
    </source>
</reference>
<name>A4ACK5_9GAMM</name>
<sequence>MKQSKKPSPQRMTLIALLACTALTCLSACEQTVDPRSLDSKGEWTFINYWAKWCKPCIKEVPELNLLHSREGIRVLGVNYDGAVGEDLQTQLESLNVQFPTLDADPAARFGVERPQVLPTTLVIDPQGTLTTVLVGPQTEASLLAAAGIADTEAMSTGQDSGQE</sequence>
<dbReference type="Proteomes" id="UP000019205">
    <property type="component" value="Chromosome"/>
</dbReference>
<dbReference type="RefSeq" id="WP_023660425.1">
    <property type="nucleotide sequence ID" value="NZ_CM002299.1"/>
</dbReference>
<dbReference type="GO" id="GO:0016209">
    <property type="term" value="F:antioxidant activity"/>
    <property type="evidence" value="ECO:0007669"/>
    <property type="project" value="InterPro"/>
</dbReference>
<dbReference type="STRING" id="314285.KT71_19178"/>
<accession>A4ACK5</accession>
<comment type="caution">
    <text evidence="3">The sequence shown here is derived from an EMBL/GenBank/DDBJ whole genome shotgun (WGS) entry which is preliminary data.</text>
</comment>
<dbReference type="InterPro" id="IPR000866">
    <property type="entry name" value="AhpC/TSA"/>
</dbReference>
<evidence type="ECO:0000313" key="3">
    <source>
        <dbReference type="EMBL" id="EAQ96219.2"/>
    </source>
</evidence>
<evidence type="ECO:0000259" key="2">
    <source>
        <dbReference type="PROSITE" id="PS51352"/>
    </source>
</evidence>
<reference evidence="3 4" key="1">
    <citation type="journal article" date="2007" name="Proc. Natl. Acad. Sci. U.S.A.">
        <title>Characterization of a marine gammaproteobacterium capable of aerobic anoxygenic photosynthesis.</title>
        <authorList>
            <person name="Fuchs B.M."/>
            <person name="Spring S."/>
            <person name="Teeling H."/>
            <person name="Quast C."/>
            <person name="Wulf J."/>
            <person name="Schattenhofer M."/>
            <person name="Yan S."/>
            <person name="Ferriera S."/>
            <person name="Johnson J."/>
            <person name="Glockner F.O."/>
            <person name="Amann R."/>
        </authorList>
    </citation>
    <scope>NUCLEOTIDE SEQUENCE [LARGE SCALE GENOMIC DNA]</scope>
    <source>
        <strain evidence="3">KT71</strain>
    </source>
</reference>